<dbReference type="GO" id="GO:0005886">
    <property type="term" value="C:plasma membrane"/>
    <property type="evidence" value="ECO:0007669"/>
    <property type="project" value="UniProtKB-SubCell"/>
</dbReference>
<reference evidence="7 8" key="1">
    <citation type="journal article" date="2016" name="MBio">
        <title>Lateral Gene Transfer in a Heavy Metal-Contaminated-Groundwater Microbial Community.</title>
        <authorList>
            <person name="Hemme C.L."/>
            <person name="Green S.J."/>
            <person name="Rishishwar L."/>
            <person name="Prakash O."/>
            <person name="Pettenato A."/>
            <person name="Chakraborty R."/>
            <person name="Deutschbauer A.M."/>
            <person name="Van Nostrand J.D."/>
            <person name="Wu L."/>
            <person name="He Z."/>
            <person name="Jordan I.K."/>
            <person name="Hazen T.C."/>
            <person name="Arkin A.P."/>
            <person name="Kostka J.E."/>
            <person name="Zhou J."/>
        </authorList>
    </citation>
    <scope>NUCLEOTIDE SEQUENCE [LARGE SCALE GENOMIC DNA]</scope>
    <source>
        <strain evidence="7 8">FW104-T7</strain>
    </source>
</reference>
<sequence length="222" mass="24551">MMPPLNLVTQLLHVLAAGLLMISFSMLAQRRTRRLIVLLAWQGVVLTASTLLVAVTAHLQHLYYSAALTLIEKVWLMPWILLRLMRRLGIEGDSDPLVNIPTLMLVGLGLVIFAFGLAQPISSLATTVTRQTLGIAMAVILLAFLMMIARHKAVTQVIGFLAMENGLFFAATSTTYGMPMVVELGIALDLLVGVFIFGIFFFQIREQFDSLDLHQLEALKED</sequence>
<evidence type="ECO:0000313" key="8">
    <source>
        <dbReference type="Proteomes" id="UP000076131"/>
    </source>
</evidence>
<feature type="transmembrane region" description="Helical" evidence="6">
    <location>
        <begin position="157"/>
        <end position="178"/>
    </location>
</feature>
<evidence type="ECO:0000256" key="2">
    <source>
        <dbReference type="ARBA" id="ARBA00022475"/>
    </source>
</evidence>
<feature type="transmembrane region" description="Helical" evidence="6">
    <location>
        <begin position="35"/>
        <end position="56"/>
    </location>
</feature>
<dbReference type="RefSeq" id="WP_008438202.1">
    <property type="nucleotide sequence ID" value="NZ_LVJS01000023.1"/>
</dbReference>
<keyword evidence="2" id="KW-1003">Cell membrane</keyword>
<keyword evidence="8" id="KW-1185">Reference proteome</keyword>
<dbReference type="AlphaFoldDB" id="A0A154QK09"/>
<keyword evidence="5 6" id="KW-0472">Membrane</keyword>
<comment type="subcellular location">
    <subcellularLocation>
        <location evidence="1">Cell membrane</location>
        <topology evidence="1">Multi-pass membrane protein</topology>
    </subcellularLocation>
</comment>
<name>A0A154QK09_9GAMM</name>
<dbReference type="GO" id="GO:0016829">
    <property type="term" value="F:lyase activity"/>
    <property type="evidence" value="ECO:0007669"/>
    <property type="project" value="UniProtKB-KW"/>
</dbReference>
<dbReference type="eggNOG" id="COG4237">
    <property type="taxonomic scope" value="Bacteria"/>
</dbReference>
<evidence type="ECO:0000256" key="5">
    <source>
        <dbReference type="ARBA" id="ARBA00023136"/>
    </source>
</evidence>
<dbReference type="EMBL" id="LVJS01000023">
    <property type="protein sequence ID" value="KZC24624.1"/>
    <property type="molecule type" value="Genomic_DNA"/>
</dbReference>
<feature type="transmembrane region" description="Helical" evidence="6">
    <location>
        <begin position="62"/>
        <end position="82"/>
    </location>
</feature>
<feature type="transmembrane region" description="Helical" evidence="6">
    <location>
        <begin position="184"/>
        <end position="202"/>
    </location>
</feature>
<comment type="caution">
    <text evidence="7">The sequence shown here is derived from an EMBL/GenBank/DDBJ whole genome shotgun (WGS) entry which is preliminary data.</text>
</comment>
<protein>
    <submittedName>
        <fullName evidence="7">Formate hydrogenlyase</fullName>
    </submittedName>
</protein>
<feature type="transmembrane region" description="Helical" evidence="6">
    <location>
        <begin position="133"/>
        <end position="150"/>
    </location>
</feature>
<evidence type="ECO:0000256" key="4">
    <source>
        <dbReference type="ARBA" id="ARBA00022989"/>
    </source>
</evidence>
<dbReference type="InterPro" id="IPR038730">
    <property type="entry name" value="HyfE-like"/>
</dbReference>
<feature type="transmembrane region" description="Helical" evidence="6">
    <location>
        <begin position="103"/>
        <end position="121"/>
    </location>
</feature>
<accession>A0A154QK09</accession>
<keyword evidence="4 6" id="KW-1133">Transmembrane helix</keyword>
<proteinExistence type="predicted"/>
<evidence type="ECO:0000313" key="7">
    <source>
        <dbReference type="EMBL" id="KZC24624.1"/>
    </source>
</evidence>
<evidence type="ECO:0000256" key="3">
    <source>
        <dbReference type="ARBA" id="ARBA00022692"/>
    </source>
</evidence>
<dbReference type="STRING" id="416169.RHOFW104T7_07865"/>
<dbReference type="Proteomes" id="UP000076131">
    <property type="component" value="Unassembled WGS sequence"/>
</dbReference>
<dbReference type="PANTHER" id="PTHR38601:SF1">
    <property type="entry name" value="HYDROGENASE-4 COMPONENT E"/>
    <property type="match status" value="1"/>
</dbReference>
<keyword evidence="3 6" id="KW-0812">Transmembrane</keyword>
<dbReference type="PANTHER" id="PTHR38601">
    <property type="entry name" value="HYDROGENASE-4 COMPONENT E"/>
    <property type="match status" value="1"/>
</dbReference>
<keyword evidence="7" id="KW-0456">Lyase</keyword>
<gene>
    <name evidence="7" type="ORF">RHOFW104T7_07865</name>
</gene>
<evidence type="ECO:0000256" key="1">
    <source>
        <dbReference type="ARBA" id="ARBA00004651"/>
    </source>
</evidence>
<feature type="transmembrane region" description="Helical" evidence="6">
    <location>
        <begin position="12"/>
        <end position="28"/>
    </location>
</feature>
<evidence type="ECO:0000256" key="6">
    <source>
        <dbReference type="SAM" id="Phobius"/>
    </source>
</evidence>
<organism evidence="7 8">
    <name type="scientific">Rhodanobacter thiooxydans</name>
    <dbReference type="NCBI Taxonomy" id="416169"/>
    <lineage>
        <taxon>Bacteria</taxon>
        <taxon>Pseudomonadati</taxon>
        <taxon>Pseudomonadota</taxon>
        <taxon>Gammaproteobacteria</taxon>
        <taxon>Lysobacterales</taxon>
        <taxon>Rhodanobacteraceae</taxon>
        <taxon>Rhodanobacter</taxon>
    </lineage>
</organism>